<protein>
    <submittedName>
        <fullName evidence="2">Uncharacterized protein</fullName>
    </submittedName>
</protein>
<evidence type="ECO:0000256" key="1">
    <source>
        <dbReference type="SAM" id="Phobius"/>
    </source>
</evidence>
<reference evidence="2 3" key="1">
    <citation type="submission" date="2013-03" db="EMBL/GenBank/DDBJ databases">
        <title>Assembly of a new bacterial strain Brevibacillus borstelensis AK1.</title>
        <authorList>
            <person name="Rajan I."/>
            <person name="PoliReddy D."/>
            <person name="Sugumar T."/>
            <person name="Rathinam K."/>
            <person name="Alqarawi S."/>
            <person name="Khalil A.B."/>
            <person name="Sivakumar N."/>
        </authorList>
    </citation>
    <scope>NUCLEOTIDE SEQUENCE [LARGE SCALE GENOMIC DNA]</scope>
    <source>
        <strain evidence="2 3">AK1</strain>
    </source>
</reference>
<keyword evidence="1" id="KW-0812">Transmembrane</keyword>
<dbReference type="Proteomes" id="UP000012081">
    <property type="component" value="Unassembled WGS sequence"/>
</dbReference>
<dbReference type="AlphaFoldDB" id="M8DK39"/>
<dbReference type="RefSeq" id="WP_003387363.1">
    <property type="nucleotide sequence ID" value="NZ_APBN01000002.1"/>
</dbReference>
<keyword evidence="1" id="KW-1133">Transmembrane helix</keyword>
<feature type="transmembrane region" description="Helical" evidence="1">
    <location>
        <begin position="6"/>
        <end position="26"/>
    </location>
</feature>
<organism evidence="2 3">
    <name type="scientific">Brevibacillus borstelensis AK1</name>
    <dbReference type="NCBI Taxonomy" id="1300222"/>
    <lineage>
        <taxon>Bacteria</taxon>
        <taxon>Bacillati</taxon>
        <taxon>Bacillota</taxon>
        <taxon>Bacilli</taxon>
        <taxon>Bacillales</taxon>
        <taxon>Paenibacillaceae</taxon>
        <taxon>Brevibacillus</taxon>
    </lineage>
</organism>
<accession>M8DK39</accession>
<evidence type="ECO:0000313" key="2">
    <source>
        <dbReference type="EMBL" id="EMT53822.1"/>
    </source>
</evidence>
<keyword evidence="3" id="KW-1185">Reference proteome</keyword>
<keyword evidence="1" id="KW-0472">Membrane</keyword>
<name>M8DK39_9BACL</name>
<gene>
    <name evidence="2" type="ORF">I532_07400</name>
</gene>
<evidence type="ECO:0000313" key="3">
    <source>
        <dbReference type="Proteomes" id="UP000012081"/>
    </source>
</evidence>
<dbReference type="PATRIC" id="fig|1300222.3.peg.1521"/>
<sequence length="80" mass="8936">MSVLLAILGIGLLLIVIVVAVVFALLKKGAGFLFKGGHRGYKRYSSSDYRHRGLFGRGHKSYGHSYYRRKHSSRSGFFSS</sequence>
<dbReference type="GeneID" id="89500344"/>
<comment type="caution">
    <text evidence="2">The sequence shown here is derived from an EMBL/GenBank/DDBJ whole genome shotgun (WGS) entry which is preliminary data.</text>
</comment>
<dbReference type="EMBL" id="APBN01000002">
    <property type="protein sequence ID" value="EMT53822.1"/>
    <property type="molecule type" value="Genomic_DNA"/>
</dbReference>
<proteinExistence type="predicted"/>